<comment type="caution">
    <text evidence="3">The sequence shown here is derived from an EMBL/GenBank/DDBJ whole genome shotgun (WGS) entry which is preliminary data.</text>
</comment>
<dbReference type="SMART" id="SM00597">
    <property type="entry name" value="ZnF_TTF"/>
    <property type="match status" value="1"/>
</dbReference>
<keyword evidence="4" id="KW-1185">Reference proteome</keyword>
<dbReference type="EMBL" id="LFYR01000781">
    <property type="protein sequence ID" value="KMZ69283.1"/>
    <property type="molecule type" value="Genomic_DNA"/>
</dbReference>
<feature type="domain" description="TTF-type" evidence="2">
    <location>
        <begin position="85"/>
        <end position="173"/>
    </location>
</feature>
<dbReference type="STRING" id="29655.A0A0K9PJQ3"/>
<dbReference type="InterPro" id="IPR006580">
    <property type="entry name" value="Znf_TTF"/>
</dbReference>
<accession>A0A0K9PJQ3</accession>
<dbReference type="Proteomes" id="UP000036987">
    <property type="component" value="Unassembled WGS sequence"/>
</dbReference>
<feature type="region of interest" description="Disordered" evidence="1">
    <location>
        <begin position="1"/>
        <end position="24"/>
    </location>
</feature>
<organism evidence="3 4">
    <name type="scientific">Zostera marina</name>
    <name type="common">Eelgrass</name>
    <dbReference type="NCBI Taxonomy" id="29655"/>
    <lineage>
        <taxon>Eukaryota</taxon>
        <taxon>Viridiplantae</taxon>
        <taxon>Streptophyta</taxon>
        <taxon>Embryophyta</taxon>
        <taxon>Tracheophyta</taxon>
        <taxon>Spermatophyta</taxon>
        <taxon>Magnoliopsida</taxon>
        <taxon>Liliopsida</taxon>
        <taxon>Zosteraceae</taxon>
        <taxon>Zostera</taxon>
    </lineage>
</organism>
<dbReference type="InterPro" id="IPR025398">
    <property type="entry name" value="DUF4371"/>
</dbReference>
<reference evidence="4" key="1">
    <citation type="journal article" date="2016" name="Nature">
        <title>The genome of the seagrass Zostera marina reveals angiosperm adaptation to the sea.</title>
        <authorList>
            <person name="Olsen J.L."/>
            <person name="Rouze P."/>
            <person name="Verhelst B."/>
            <person name="Lin Y.-C."/>
            <person name="Bayer T."/>
            <person name="Collen J."/>
            <person name="Dattolo E."/>
            <person name="De Paoli E."/>
            <person name="Dittami S."/>
            <person name="Maumus F."/>
            <person name="Michel G."/>
            <person name="Kersting A."/>
            <person name="Lauritano C."/>
            <person name="Lohaus R."/>
            <person name="Toepel M."/>
            <person name="Tonon T."/>
            <person name="Vanneste K."/>
            <person name="Amirebrahimi M."/>
            <person name="Brakel J."/>
            <person name="Bostroem C."/>
            <person name="Chovatia M."/>
            <person name="Grimwood J."/>
            <person name="Jenkins J.W."/>
            <person name="Jueterbock A."/>
            <person name="Mraz A."/>
            <person name="Stam W.T."/>
            <person name="Tice H."/>
            <person name="Bornberg-Bauer E."/>
            <person name="Green P.J."/>
            <person name="Pearson G.A."/>
            <person name="Procaccini G."/>
            <person name="Duarte C.M."/>
            <person name="Schmutz J."/>
            <person name="Reusch T.B.H."/>
            <person name="Van de Peer Y."/>
        </authorList>
    </citation>
    <scope>NUCLEOTIDE SEQUENCE [LARGE SCALE GENOMIC DNA]</scope>
    <source>
        <strain evidence="4">cv. Finnish</strain>
    </source>
</reference>
<name>A0A0K9PJQ3_ZOSMR</name>
<dbReference type="OrthoDB" id="678522at2759"/>
<evidence type="ECO:0000256" key="1">
    <source>
        <dbReference type="SAM" id="MobiDB-lite"/>
    </source>
</evidence>
<evidence type="ECO:0000259" key="2">
    <source>
        <dbReference type="SMART" id="SM00597"/>
    </source>
</evidence>
<proteinExistence type="predicted"/>
<evidence type="ECO:0000313" key="3">
    <source>
        <dbReference type="EMBL" id="KMZ69283.1"/>
    </source>
</evidence>
<dbReference type="Pfam" id="PF14291">
    <property type="entry name" value="DUF4371"/>
    <property type="match status" value="1"/>
</dbReference>
<dbReference type="PANTHER" id="PTHR45749:SF36">
    <property type="entry name" value="ZINC FINGER MYM-TYPE PROTEIN 1-LIKE"/>
    <property type="match status" value="1"/>
</dbReference>
<protein>
    <recommendedName>
        <fullName evidence="2">TTF-type domain-containing protein</fullName>
    </recommendedName>
</protein>
<sequence>MEKYFKKTTPTPQPQEDIPETSKRKRLSIIPKPLASDDLPSDPALRKKMSMYNINEIDDIRRKYIQKGPCQPKQHLFPQTWFGKFSRRFNCSWFDTYSTWLEYSVSDDSAFCLCCYLFKPYEGDKAGGDTFVTVGFRNWKKPDKLLEHVGIVDSSHNKAWEKYQNMRKAKHQDENYKQAMITAPRNNLMRAPLIQSQLMAIASAETTRLILKDLNHDLFAVLIDESRDISIKEQMAVVIRYVDKKGYVMERYLALVHVPETNALTLKKALDALFCKHNLSITNLRGQGYDAASNMSGDINGLKSLILKENNSAFYVHCFAHQLQLTIVAAAKSDKKIVTFFNTVANITNVVVASCKRRDVLREKQVDSIAKALDMEELNTGQGKNQETTLKRAGDTRWVLIIVQYAV</sequence>
<dbReference type="AlphaFoldDB" id="A0A0K9PJQ3"/>
<evidence type="ECO:0000313" key="4">
    <source>
        <dbReference type="Proteomes" id="UP000036987"/>
    </source>
</evidence>
<dbReference type="PANTHER" id="PTHR45749">
    <property type="match status" value="1"/>
</dbReference>
<dbReference type="OMA" id="RCHENSE"/>
<gene>
    <name evidence="3" type="ORF">ZOSMA_218G00030</name>
</gene>